<feature type="region of interest" description="Disordered" evidence="1">
    <location>
        <begin position="149"/>
        <end position="186"/>
    </location>
</feature>
<dbReference type="InterPro" id="IPR036378">
    <property type="entry name" value="FAS1_dom_sf"/>
</dbReference>
<evidence type="ECO:0000256" key="2">
    <source>
        <dbReference type="SAM" id="SignalP"/>
    </source>
</evidence>
<keyword evidence="4" id="KW-1185">Reference proteome</keyword>
<proteinExistence type="predicted"/>
<feature type="compositionally biased region" description="Basic and acidic residues" evidence="1">
    <location>
        <begin position="153"/>
        <end position="166"/>
    </location>
</feature>
<dbReference type="RefSeq" id="XP_052124877.1">
    <property type="nucleotide sequence ID" value="XM_052268917.1"/>
</dbReference>
<evidence type="ECO:0000256" key="1">
    <source>
        <dbReference type="SAM" id="MobiDB-lite"/>
    </source>
</evidence>
<keyword evidence="2" id="KW-0732">Signal</keyword>
<name>A0A9C6WQV2_FRAOC</name>
<feature type="domain" description="FAS1" evidence="3">
    <location>
        <begin position="246"/>
        <end position="482"/>
    </location>
</feature>
<dbReference type="GO" id="GO:0030198">
    <property type="term" value="P:extracellular matrix organization"/>
    <property type="evidence" value="ECO:0007669"/>
    <property type="project" value="TreeGrafter"/>
</dbReference>
<evidence type="ECO:0000313" key="4">
    <source>
        <dbReference type="Proteomes" id="UP000504606"/>
    </source>
</evidence>
<dbReference type="PANTHER" id="PTHR10900:SF77">
    <property type="entry name" value="FI19380P1"/>
    <property type="match status" value="1"/>
</dbReference>
<dbReference type="AlphaFoldDB" id="A0A9C6WQV2"/>
<evidence type="ECO:0000313" key="5">
    <source>
        <dbReference type="RefSeq" id="XP_052124877.1"/>
    </source>
</evidence>
<feature type="domain" description="FAS1" evidence="3">
    <location>
        <begin position="488"/>
        <end position="621"/>
    </location>
</feature>
<feature type="chain" id="PRO_5039176487" evidence="2">
    <location>
        <begin position="17"/>
        <end position="806"/>
    </location>
</feature>
<accession>A0A9C6WQV2</accession>
<dbReference type="GO" id="GO:0031012">
    <property type="term" value="C:extracellular matrix"/>
    <property type="evidence" value="ECO:0007669"/>
    <property type="project" value="TreeGrafter"/>
</dbReference>
<dbReference type="Pfam" id="PF02469">
    <property type="entry name" value="Fasciclin"/>
    <property type="match status" value="3"/>
</dbReference>
<gene>
    <name evidence="5" type="primary">LOC113209119</name>
</gene>
<sequence length="806" mass="89374">MLRVACFVVLVTAVLASEPGLTELNGQGFWKQFEHGFRGLEQAALGQATRLEHILREAMHVGGRPQKETPAKDEKAAEDDEDDEEGPPFSTGLIPTFMVPETSSEDDGDDDHSDEDESPFGIAGQLPNLFSMFPTVWWKGPNVCETREEFDENDKAKKPAEKKDEETSTSSSSEEEHGALGVPTGPLAPGGLFDNFHFSSCSQTPTKYQCVTRTVNHGVQKKIVTTYKCCHGAKRMAGKPGCVMTELMQMGAAARDMDSALFARMITSADLDEQLHKTRGTLFVPTDDAVRDFLDSIAEQNRVRRALGYQHMMGPAPLTPVVVGDEETVPAPARGEPVPAPVALPVSAVRQDEGDDEYEDRDIATDVQKKPSVESRRPESRKDIADDRSGRREGENVAAGHARDPEDLTDSTLVLAHFVENKLLDIEDDARNDEKITTRAGSTLRINVFPGFMGRTYTVNCARILKERPTLDGQVYQVDKVLTPVPAERTLAALLEKDPRLNTMRQLMRVADMMDMLREEGPLTAFFPTDEAFKRMDPVFRTELLKGEACVSSFIRNLISKHTVCTAAARLRIKMPNLDGDYLLLERMASDDGKFTLENVELGARDIVASNGVLHLLNEVIVPDSARPVKDVLKSRNLTRWYDLLEKADLLSELDPAKNLTLFVPTEAALKSPEAELLLSGNDKEAIRNHLRYHIAEKMFEADELTHGQSLKSKLADKDLRVYLFSTIPFLNGAVTSATVQCGRLESVDTRACGAVLHQVDRVLAAPTQSAWDILQQREDLSHMRDIVEVSKDVTSAICLRGYERE</sequence>
<feature type="region of interest" description="Disordered" evidence="1">
    <location>
        <begin position="328"/>
        <end position="405"/>
    </location>
</feature>
<dbReference type="GO" id="GO:0005615">
    <property type="term" value="C:extracellular space"/>
    <property type="evidence" value="ECO:0007669"/>
    <property type="project" value="TreeGrafter"/>
</dbReference>
<feature type="signal peptide" evidence="2">
    <location>
        <begin position="1"/>
        <end position="16"/>
    </location>
</feature>
<dbReference type="GO" id="GO:0050839">
    <property type="term" value="F:cell adhesion molecule binding"/>
    <property type="evidence" value="ECO:0007669"/>
    <property type="project" value="TreeGrafter"/>
</dbReference>
<dbReference type="Gene3D" id="2.30.180.10">
    <property type="entry name" value="FAS1 domain"/>
    <property type="match status" value="2"/>
</dbReference>
<feature type="region of interest" description="Disordered" evidence="1">
    <location>
        <begin position="59"/>
        <end position="125"/>
    </location>
</feature>
<dbReference type="OrthoDB" id="286301at2759"/>
<dbReference type="InterPro" id="IPR050904">
    <property type="entry name" value="Adhesion/Biosynth-related"/>
</dbReference>
<dbReference type="KEGG" id="foc:113209119"/>
<dbReference type="PROSITE" id="PS50213">
    <property type="entry name" value="FAS1"/>
    <property type="match status" value="3"/>
</dbReference>
<feature type="compositionally biased region" description="Basic and acidic residues" evidence="1">
    <location>
        <begin position="361"/>
        <end position="405"/>
    </location>
</feature>
<dbReference type="PANTHER" id="PTHR10900">
    <property type="entry name" value="PERIOSTIN-RELATED"/>
    <property type="match status" value="1"/>
</dbReference>
<dbReference type="SUPFAM" id="SSF82153">
    <property type="entry name" value="FAS1 domain"/>
    <property type="match status" value="3"/>
</dbReference>
<feature type="compositionally biased region" description="Acidic residues" evidence="1">
    <location>
        <begin position="103"/>
        <end position="118"/>
    </location>
</feature>
<feature type="domain" description="FAS1" evidence="3">
    <location>
        <begin position="625"/>
        <end position="764"/>
    </location>
</feature>
<dbReference type="GeneID" id="113209119"/>
<feature type="compositionally biased region" description="Basic and acidic residues" evidence="1">
    <location>
        <begin position="59"/>
        <end position="75"/>
    </location>
</feature>
<protein>
    <submittedName>
        <fullName evidence="5">Uncharacterized protein LOC113209119</fullName>
    </submittedName>
</protein>
<dbReference type="InterPro" id="IPR000782">
    <property type="entry name" value="FAS1_domain"/>
</dbReference>
<feature type="compositionally biased region" description="Acidic residues" evidence="1">
    <location>
        <begin position="76"/>
        <end position="86"/>
    </location>
</feature>
<organism evidence="4 5">
    <name type="scientific">Frankliniella occidentalis</name>
    <name type="common">Western flower thrips</name>
    <name type="synonym">Euthrips occidentalis</name>
    <dbReference type="NCBI Taxonomy" id="133901"/>
    <lineage>
        <taxon>Eukaryota</taxon>
        <taxon>Metazoa</taxon>
        <taxon>Ecdysozoa</taxon>
        <taxon>Arthropoda</taxon>
        <taxon>Hexapoda</taxon>
        <taxon>Insecta</taxon>
        <taxon>Pterygota</taxon>
        <taxon>Neoptera</taxon>
        <taxon>Paraneoptera</taxon>
        <taxon>Thysanoptera</taxon>
        <taxon>Terebrantia</taxon>
        <taxon>Thripoidea</taxon>
        <taxon>Thripidae</taxon>
        <taxon>Frankliniella</taxon>
    </lineage>
</organism>
<dbReference type="SMART" id="SM00554">
    <property type="entry name" value="FAS1"/>
    <property type="match status" value="3"/>
</dbReference>
<dbReference type="Proteomes" id="UP000504606">
    <property type="component" value="Unplaced"/>
</dbReference>
<evidence type="ECO:0000259" key="3">
    <source>
        <dbReference type="PROSITE" id="PS50213"/>
    </source>
</evidence>
<dbReference type="GO" id="GO:0007155">
    <property type="term" value="P:cell adhesion"/>
    <property type="evidence" value="ECO:0007669"/>
    <property type="project" value="TreeGrafter"/>
</dbReference>
<reference evidence="5" key="1">
    <citation type="submission" date="2025-08" db="UniProtKB">
        <authorList>
            <consortium name="RefSeq"/>
        </authorList>
    </citation>
    <scope>IDENTIFICATION</scope>
</reference>